<gene>
    <name evidence="1" type="ORF">C7C56_021000</name>
</gene>
<evidence type="ECO:0000313" key="2">
    <source>
        <dbReference type="Proteomes" id="UP000241421"/>
    </source>
</evidence>
<dbReference type="RefSeq" id="WP_106759307.1">
    <property type="nucleotide sequence ID" value="NZ_PXWF02000279.1"/>
</dbReference>
<organism evidence="1 2">
    <name type="scientific">Massilia glaciei</name>
    <dbReference type="NCBI Taxonomy" id="1524097"/>
    <lineage>
        <taxon>Bacteria</taxon>
        <taxon>Pseudomonadati</taxon>
        <taxon>Pseudomonadota</taxon>
        <taxon>Betaproteobacteria</taxon>
        <taxon>Burkholderiales</taxon>
        <taxon>Oxalobacteraceae</taxon>
        <taxon>Telluria group</taxon>
        <taxon>Massilia</taxon>
    </lineage>
</organism>
<accession>A0A2U2HG32</accession>
<evidence type="ECO:0000313" key="1">
    <source>
        <dbReference type="EMBL" id="PWF43615.1"/>
    </source>
</evidence>
<dbReference type="EMBL" id="PXWF02000279">
    <property type="protein sequence ID" value="PWF43615.1"/>
    <property type="molecule type" value="Genomic_DNA"/>
</dbReference>
<reference evidence="1 2" key="1">
    <citation type="submission" date="2018-04" db="EMBL/GenBank/DDBJ databases">
        <title>Massilia violaceinigra sp. nov., a novel purple-pigmented bacterium isolated from Tianshan glacier, Xinjiang, China.</title>
        <authorList>
            <person name="Wang H."/>
        </authorList>
    </citation>
    <scope>NUCLEOTIDE SEQUENCE [LARGE SCALE GENOMIC DNA]</scope>
    <source>
        <strain evidence="1 2">B448-2</strain>
    </source>
</reference>
<protein>
    <submittedName>
        <fullName evidence="1">DUF3293 domain-containing protein</fullName>
    </submittedName>
</protein>
<keyword evidence="2" id="KW-1185">Reference proteome</keyword>
<dbReference type="AlphaFoldDB" id="A0A2U2HG32"/>
<comment type="caution">
    <text evidence="1">The sequence shown here is derived from an EMBL/GenBank/DDBJ whole genome shotgun (WGS) entry which is preliminary data.</text>
</comment>
<name>A0A2U2HG32_9BURK</name>
<dbReference type="Proteomes" id="UP000241421">
    <property type="component" value="Unassembled WGS sequence"/>
</dbReference>
<dbReference type="InterPro" id="IPR021710">
    <property type="entry name" value="DUF3293"/>
</dbReference>
<proteinExistence type="predicted"/>
<dbReference type="OrthoDB" id="8548211at2"/>
<dbReference type="Pfam" id="PF11697">
    <property type="entry name" value="DUF3293"/>
    <property type="match status" value="1"/>
</dbReference>
<sequence length="142" mass="14925">METASLIDPATILSYQTARYRVDAEPPFTLSVGVASEALGALYARCDAASAAFITAFNPHGAPAPEADNARRDAQLEAVIKSRSLAYLPGAGHGIEGEWPAEASFLVLGIALEAAKKLGQQFEQNAIVWCGADATPVLVLLR</sequence>